<name>A0A9P4PQD1_9PLEO</name>
<dbReference type="Proteomes" id="UP000799764">
    <property type="component" value="Unassembled WGS sequence"/>
</dbReference>
<dbReference type="AlphaFoldDB" id="A0A9P4PQD1"/>
<protein>
    <recommendedName>
        <fullName evidence="3">F-box domain-containing protein</fullName>
    </recommendedName>
</protein>
<comment type="caution">
    <text evidence="1">The sequence shown here is derived from an EMBL/GenBank/DDBJ whole genome shotgun (WGS) entry which is preliminary data.</text>
</comment>
<reference evidence="1" key="1">
    <citation type="journal article" date="2020" name="Stud. Mycol.">
        <title>101 Dothideomycetes genomes: a test case for predicting lifestyles and emergence of pathogens.</title>
        <authorList>
            <person name="Haridas S."/>
            <person name="Albert R."/>
            <person name="Binder M."/>
            <person name="Bloem J."/>
            <person name="Labutti K."/>
            <person name="Salamov A."/>
            <person name="Andreopoulos B."/>
            <person name="Baker S."/>
            <person name="Barry K."/>
            <person name="Bills G."/>
            <person name="Bluhm B."/>
            <person name="Cannon C."/>
            <person name="Castanera R."/>
            <person name="Culley D."/>
            <person name="Daum C."/>
            <person name="Ezra D."/>
            <person name="Gonzalez J."/>
            <person name="Henrissat B."/>
            <person name="Kuo A."/>
            <person name="Liang C."/>
            <person name="Lipzen A."/>
            <person name="Lutzoni F."/>
            <person name="Magnuson J."/>
            <person name="Mondo S."/>
            <person name="Nolan M."/>
            <person name="Ohm R."/>
            <person name="Pangilinan J."/>
            <person name="Park H.-J."/>
            <person name="Ramirez L."/>
            <person name="Alfaro M."/>
            <person name="Sun H."/>
            <person name="Tritt A."/>
            <person name="Yoshinaga Y."/>
            <person name="Zwiers L.-H."/>
            <person name="Turgeon B."/>
            <person name="Goodwin S."/>
            <person name="Spatafora J."/>
            <person name="Crous P."/>
            <person name="Grigoriev I."/>
        </authorList>
    </citation>
    <scope>NUCLEOTIDE SEQUENCE</scope>
    <source>
        <strain evidence="1">CBS 690.94</strain>
    </source>
</reference>
<dbReference type="OrthoDB" id="5372859at2759"/>
<accession>A0A9P4PQD1</accession>
<evidence type="ECO:0008006" key="3">
    <source>
        <dbReference type="Google" id="ProtNLM"/>
    </source>
</evidence>
<keyword evidence="2" id="KW-1185">Reference proteome</keyword>
<sequence length="322" mass="35828">MAATTSSNLISFPPELVLEVIERLPYGDGSVVSNLARTHSRLQTILSSYEQSLTNRFARRELRHAATDFPTEQRGFRWLQSCAKRYDRVDDLMAMLVSEHNVSPVHKHNMGLANTGLLLLYHLQSFASHSAKLAFLKSLPKDPLTAMYLAIHHATLTARYHGEGIIHQRTYGRFMDANTISLRSDIEFCFAEASLELGPSFIHASLLPTDPPATSLSAEVTLLNFYHDHAIHDWFLEAGLQGVEGIGMPPVTQGPRKGVRERSLWTTLLERMAGLMACPLENVRGAIEEDAAPHDHDLAWLDLEGKASLMRGEDLVPVLVEG</sequence>
<proteinExistence type="predicted"/>
<evidence type="ECO:0000313" key="2">
    <source>
        <dbReference type="Proteomes" id="UP000799764"/>
    </source>
</evidence>
<organism evidence="1 2">
    <name type="scientific">Karstenula rhodostoma CBS 690.94</name>
    <dbReference type="NCBI Taxonomy" id="1392251"/>
    <lineage>
        <taxon>Eukaryota</taxon>
        <taxon>Fungi</taxon>
        <taxon>Dikarya</taxon>
        <taxon>Ascomycota</taxon>
        <taxon>Pezizomycotina</taxon>
        <taxon>Dothideomycetes</taxon>
        <taxon>Pleosporomycetidae</taxon>
        <taxon>Pleosporales</taxon>
        <taxon>Massarineae</taxon>
        <taxon>Didymosphaeriaceae</taxon>
        <taxon>Karstenula</taxon>
    </lineage>
</organism>
<gene>
    <name evidence="1" type="ORF">P171DRAFT_354920</name>
</gene>
<evidence type="ECO:0000313" key="1">
    <source>
        <dbReference type="EMBL" id="KAF2447448.1"/>
    </source>
</evidence>
<dbReference type="EMBL" id="MU001496">
    <property type="protein sequence ID" value="KAF2447448.1"/>
    <property type="molecule type" value="Genomic_DNA"/>
</dbReference>